<dbReference type="OrthoDB" id="9775607at2"/>
<comment type="catalytic activity">
    <reaction evidence="5 6">
        <text>adenine + H2O + H(+) = hypoxanthine + NH4(+)</text>
        <dbReference type="Rhea" id="RHEA:23688"/>
        <dbReference type="ChEBI" id="CHEBI:15377"/>
        <dbReference type="ChEBI" id="CHEBI:15378"/>
        <dbReference type="ChEBI" id="CHEBI:16708"/>
        <dbReference type="ChEBI" id="CHEBI:17368"/>
        <dbReference type="ChEBI" id="CHEBI:28938"/>
        <dbReference type="EC" id="3.5.4.2"/>
    </reaction>
</comment>
<keyword evidence="4 6" id="KW-0464">Manganese</keyword>
<dbReference type="Gene3D" id="3.20.20.140">
    <property type="entry name" value="Metal-dependent hydrolases"/>
    <property type="match status" value="1"/>
</dbReference>
<dbReference type="Proteomes" id="UP000294547">
    <property type="component" value="Unassembled WGS sequence"/>
</dbReference>
<dbReference type="CDD" id="cd01295">
    <property type="entry name" value="AdeC"/>
    <property type="match status" value="1"/>
</dbReference>
<proteinExistence type="inferred from homology"/>
<dbReference type="InterPro" id="IPR011059">
    <property type="entry name" value="Metal-dep_hydrolase_composite"/>
</dbReference>
<dbReference type="HAMAP" id="MF_01518">
    <property type="entry name" value="Adenine_deamin"/>
    <property type="match status" value="1"/>
</dbReference>
<comment type="similarity">
    <text evidence="1 6">Belongs to the metallo-dependent hydrolases superfamily. Adenine deaminase family.</text>
</comment>
<dbReference type="InterPro" id="IPR006680">
    <property type="entry name" value="Amidohydro-rel"/>
</dbReference>
<evidence type="ECO:0000256" key="1">
    <source>
        <dbReference type="ARBA" id="ARBA00006773"/>
    </source>
</evidence>
<evidence type="ECO:0000313" key="10">
    <source>
        <dbReference type="Proteomes" id="UP000294547"/>
    </source>
</evidence>
<keyword evidence="10" id="KW-1185">Reference proteome</keyword>
<dbReference type="GO" id="GO:0006146">
    <property type="term" value="P:adenine catabolic process"/>
    <property type="evidence" value="ECO:0007669"/>
    <property type="project" value="InterPro"/>
</dbReference>
<feature type="domain" description="Adenine deaminase C-terminal" evidence="8">
    <location>
        <begin position="401"/>
        <end position="567"/>
    </location>
</feature>
<evidence type="ECO:0000256" key="6">
    <source>
        <dbReference type="HAMAP-Rule" id="MF_01518"/>
    </source>
</evidence>
<dbReference type="PANTHER" id="PTHR11113">
    <property type="entry name" value="N-ACETYLGLUCOSAMINE-6-PHOSPHATE DEACETYLASE"/>
    <property type="match status" value="1"/>
</dbReference>
<sequence>MTQPDAETLARMIDAGQGRVPADLVVRNVRLLDVMTGAVTETDVAVVADRIVGTHACYDGIRVVDGRGRFCVPGFIDTHLHVESSLVTPFEFDRGVLPHGVTTAICDPHEIANVVGTEGIRYFLAAAERTVMDLRVNLSSCVPATDFETSGARLGVEDLLPLAGHPKVIGLAEMMNFPGVLAKAPDVLAKLAAFQGRHVDGHAPLLGGLALNGYLAAGIRTDHEATTAREARAKLAKGMAILIRDGSVSKDLPALAEVLDENTSSFVALCTDDRNPLDIIEHGHLDGMIRALIARGRPRHHVYRAASWSAARIFGLSDRGLVAPGWRADFVLVDDLDRCDVTDVVSAGRLVEPALFDAREIVPPVGLGSMRAPAVGAADFRIDARGNAGPRPVIGVEAGLIITRRREAVLPVEDGAVRPDPAQDVVKVCVVERHGKSGSIGRAFVHGFGMRRGAIASSVGHDSHNVTVVGVDDADMALAVNRLQAIGGGFAVAEGGRILAELALPVAGLMSLEPFAVVQDALVELRTAARALGCTLPEPFLQVAFLPLPVIPHLKITDRGLFDVDAFAFVEE</sequence>
<protein>
    <recommendedName>
        <fullName evidence="2 6">Adenine deaminase</fullName>
        <shortName evidence="6">Adenase</shortName>
        <shortName evidence="6">Adenine aminase</shortName>
        <ecNumber evidence="2 6">3.5.4.2</ecNumber>
    </recommendedName>
</protein>
<evidence type="ECO:0000313" key="9">
    <source>
        <dbReference type="EMBL" id="TDP83526.1"/>
    </source>
</evidence>
<dbReference type="AlphaFoldDB" id="A0A4R6RCV9"/>
<keyword evidence="3 6" id="KW-0378">Hydrolase</keyword>
<name>A0A4R6RCV9_9HYPH</name>
<dbReference type="InterPro" id="IPR032466">
    <property type="entry name" value="Metal_Hydrolase"/>
</dbReference>
<evidence type="ECO:0000256" key="4">
    <source>
        <dbReference type="ARBA" id="ARBA00023211"/>
    </source>
</evidence>
<dbReference type="Pfam" id="PF13382">
    <property type="entry name" value="Adenine_deam_C"/>
    <property type="match status" value="1"/>
</dbReference>
<dbReference type="SUPFAM" id="SSF51556">
    <property type="entry name" value="Metallo-dependent hydrolases"/>
    <property type="match status" value="1"/>
</dbReference>
<feature type="domain" description="Amidohydrolase-related" evidence="7">
    <location>
        <begin position="72"/>
        <end position="351"/>
    </location>
</feature>
<comment type="cofactor">
    <cofactor evidence="6">
        <name>Mn(2+)</name>
        <dbReference type="ChEBI" id="CHEBI:29035"/>
    </cofactor>
</comment>
<evidence type="ECO:0000256" key="2">
    <source>
        <dbReference type="ARBA" id="ARBA00012782"/>
    </source>
</evidence>
<dbReference type="NCBIfam" id="TIGR01178">
    <property type="entry name" value="ade"/>
    <property type="match status" value="1"/>
</dbReference>
<gene>
    <name evidence="6" type="primary">ade</name>
    <name evidence="9" type="ORF">EDD54_3488</name>
</gene>
<evidence type="ECO:0000256" key="3">
    <source>
        <dbReference type="ARBA" id="ARBA00022801"/>
    </source>
</evidence>
<accession>A0A4R6RCV9</accession>
<dbReference type="PANTHER" id="PTHR11113:SF2">
    <property type="entry name" value="ADENINE DEAMINASE"/>
    <property type="match status" value="1"/>
</dbReference>
<evidence type="ECO:0000259" key="7">
    <source>
        <dbReference type="Pfam" id="PF01979"/>
    </source>
</evidence>
<dbReference type="RefSeq" id="WP_126538548.1">
    <property type="nucleotide sequence ID" value="NZ_BSPM01000009.1"/>
</dbReference>
<dbReference type="InterPro" id="IPR006679">
    <property type="entry name" value="Adenine_deam"/>
</dbReference>
<dbReference type="EC" id="3.5.4.2" evidence="2 6"/>
<dbReference type="Gene3D" id="2.30.40.10">
    <property type="entry name" value="Urease, subunit C, domain 1"/>
    <property type="match status" value="1"/>
</dbReference>
<dbReference type="GO" id="GO:0000034">
    <property type="term" value="F:adenine deaminase activity"/>
    <property type="evidence" value="ECO:0007669"/>
    <property type="project" value="UniProtKB-UniRule"/>
</dbReference>
<evidence type="ECO:0000259" key="8">
    <source>
        <dbReference type="Pfam" id="PF13382"/>
    </source>
</evidence>
<dbReference type="EMBL" id="SNXY01000009">
    <property type="protein sequence ID" value="TDP83526.1"/>
    <property type="molecule type" value="Genomic_DNA"/>
</dbReference>
<dbReference type="SUPFAM" id="SSF51338">
    <property type="entry name" value="Composite domain of metallo-dependent hydrolases"/>
    <property type="match status" value="1"/>
</dbReference>
<evidence type="ECO:0000256" key="5">
    <source>
        <dbReference type="ARBA" id="ARBA00047720"/>
    </source>
</evidence>
<comment type="caution">
    <text evidence="9">The sequence shown here is derived from an EMBL/GenBank/DDBJ whole genome shotgun (WGS) entry which is preliminary data.</text>
</comment>
<reference evidence="9 10" key="1">
    <citation type="submission" date="2019-03" db="EMBL/GenBank/DDBJ databases">
        <title>Genomic Encyclopedia of Type Strains, Phase IV (KMG-IV): sequencing the most valuable type-strain genomes for metagenomic binning, comparative biology and taxonomic classification.</title>
        <authorList>
            <person name="Goeker M."/>
        </authorList>
    </citation>
    <scope>NUCLEOTIDE SEQUENCE [LARGE SCALE GENOMIC DNA]</scope>
    <source>
        <strain evidence="9 10">DSM 102969</strain>
    </source>
</reference>
<dbReference type="InterPro" id="IPR026912">
    <property type="entry name" value="Adenine_deam_C"/>
</dbReference>
<dbReference type="Pfam" id="PF01979">
    <property type="entry name" value="Amidohydro_1"/>
    <property type="match status" value="1"/>
</dbReference>
<organism evidence="9 10">
    <name type="scientific">Oharaeibacter diazotrophicus</name>
    <dbReference type="NCBI Taxonomy" id="1920512"/>
    <lineage>
        <taxon>Bacteria</taxon>
        <taxon>Pseudomonadati</taxon>
        <taxon>Pseudomonadota</taxon>
        <taxon>Alphaproteobacteria</taxon>
        <taxon>Hyphomicrobiales</taxon>
        <taxon>Pleomorphomonadaceae</taxon>
        <taxon>Oharaeibacter</taxon>
    </lineage>
</organism>